<dbReference type="InterPro" id="IPR001466">
    <property type="entry name" value="Beta-lactam-related"/>
</dbReference>
<dbReference type="PANTHER" id="PTHR46825:SF9">
    <property type="entry name" value="BETA-LACTAMASE-RELATED DOMAIN-CONTAINING PROTEIN"/>
    <property type="match status" value="1"/>
</dbReference>
<sequence>MFQKHLFLFLIFISSISFSQEQETRVVKNQLYKDSLQPQSLHRYHIETDSAQFLFGRVNQLSVDVKLRIKDPKGKLLAEIDGPAAGPEIFSIYTSEKGNYVIEVIPFEEANGHYTFQLTKMEPIAATKEGKIDQLMMQYDNQDTPGAEVLVMKDGEILFKKAYGMANLSYNIPFKTNSVTNIGSTSKQFTAFAINLLAQQGKLSLDDNINKYFPEFPEFANPVSIRNLLSHTSGYRELLNTLSMTGRDLTSSLDRKMMLRLIENQPELQDEPGTAFNYNNTGYTILAALVNRITGQTFPEWMKEHVFNPLGMDHTVVRAHSQQVIENRTAGYTIGDKGDYIESQDMDGSMGAGGIYTTLDDLAQWIRNFLTHELGGEAIYKEMTTPFILKNGEALTYGQGLHIGSFRGQKIIEHGGADKAHRSMLMYFPDMDAAVITQSNNSGFKSEMAYKVAAIYFEDSFEAAEVPPTPIKNSEDKFVYDPAKFEALMGSYAMVEAPDFVLSFFREDDQLLTQATGQQKLELEPVSDSTFQVEKVNARLTFHLKEDGTAESLTLHQNGDHLARKLQEETEPVDLNQFTGRYFSEEIETVYTVKLKEGELFLFNYQLGKDVKLSAANQDIFKAGFPFSKIEFQRDDVGNITGFFGSNGRTRNVFFEKMKN</sequence>
<dbReference type="AlphaFoldDB" id="A0A1L7I1N0"/>
<dbReference type="Proteomes" id="UP000186230">
    <property type="component" value="Chromosome"/>
</dbReference>
<evidence type="ECO:0000313" key="1">
    <source>
        <dbReference type="EMBL" id="APU66972.1"/>
    </source>
</evidence>
<dbReference type="InterPro" id="IPR050491">
    <property type="entry name" value="AmpC-like"/>
</dbReference>
<dbReference type="InterPro" id="IPR012338">
    <property type="entry name" value="Beta-lactam/transpept-like"/>
</dbReference>
<reference evidence="1 2" key="1">
    <citation type="submission" date="2016-07" db="EMBL/GenBank/DDBJ databases">
        <title>Multi-omics approach to identify versatile polysaccharide utilization systems of a marine flavobacterium Gramella flava.</title>
        <authorList>
            <person name="Tang K."/>
        </authorList>
    </citation>
    <scope>NUCLEOTIDE SEQUENCE [LARGE SCALE GENOMIC DNA]</scope>
    <source>
        <strain evidence="1 2">JLT2011</strain>
    </source>
</reference>
<dbReference type="STRING" id="1229726.GRFL_0248"/>
<proteinExistence type="predicted"/>
<evidence type="ECO:0000313" key="2">
    <source>
        <dbReference type="Proteomes" id="UP000186230"/>
    </source>
</evidence>
<dbReference type="SUPFAM" id="SSF56601">
    <property type="entry name" value="beta-lactamase/transpeptidase-like"/>
    <property type="match status" value="1"/>
</dbReference>
<accession>A0A1L7I1N0</accession>
<dbReference type="EMBL" id="CP016359">
    <property type="protein sequence ID" value="APU66972.1"/>
    <property type="molecule type" value="Genomic_DNA"/>
</dbReference>
<dbReference type="RefSeq" id="WP_083642749.1">
    <property type="nucleotide sequence ID" value="NZ_AMRU01000008.1"/>
</dbReference>
<gene>
    <name evidence="1" type="ORF">GRFL_0248</name>
</gene>
<name>A0A1L7I1N0_9FLAO</name>
<dbReference type="PANTHER" id="PTHR46825">
    <property type="entry name" value="D-ALANYL-D-ALANINE-CARBOXYPEPTIDASE/ENDOPEPTIDASE AMPH"/>
    <property type="match status" value="1"/>
</dbReference>
<dbReference type="Gene3D" id="3.40.710.10">
    <property type="entry name" value="DD-peptidase/beta-lactamase superfamily"/>
    <property type="match status" value="1"/>
</dbReference>
<dbReference type="Pfam" id="PF00144">
    <property type="entry name" value="Beta-lactamase"/>
    <property type="match status" value="1"/>
</dbReference>
<organism evidence="1 2">
    <name type="scientific">Christiangramia flava JLT2011</name>
    <dbReference type="NCBI Taxonomy" id="1229726"/>
    <lineage>
        <taxon>Bacteria</taxon>
        <taxon>Pseudomonadati</taxon>
        <taxon>Bacteroidota</taxon>
        <taxon>Flavobacteriia</taxon>
        <taxon>Flavobacteriales</taxon>
        <taxon>Flavobacteriaceae</taxon>
        <taxon>Christiangramia</taxon>
    </lineage>
</organism>
<dbReference type="KEGG" id="gfl:GRFL_0248"/>
<dbReference type="OrthoDB" id="9793489at2"/>
<keyword evidence="2" id="KW-1185">Reference proteome</keyword>
<dbReference type="Gene3D" id="2.60.120.380">
    <property type="match status" value="1"/>
</dbReference>
<protein>
    <submittedName>
        <fullName evidence="1">Uncharacterized protein</fullName>
    </submittedName>
</protein>